<keyword evidence="1" id="KW-0472">Membrane</keyword>
<evidence type="ECO:0000313" key="3">
    <source>
        <dbReference type="Proteomes" id="UP000176233"/>
    </source>
</evidence>
<evidence type="ECO:0000256" key="1">
    <source>
        <dbReference type="SAM" id="Phobius"/>
    </source>
</evidence>
<dbReference type="Proteomes" id="UP000176233">
    <property type="component" value="Unassembled WGS sequence"/>
</dbReference>
<reference evidence="2 3" key="1">
    <citation type="journal article" date="2016" name="Nat. Commun.">
        <title>Thousands of microbial genomes shed light on interconnected biogeochemical processes in an aquifer system.</title>
        <authorList>
            <person name="Anantharaman K."/>
            <person name="Brown C.T."/>
            <person name="Hug L.A."/>
            <person name="Sharon I."/>
            <person name="Castelle C.J."/>
            <person name="Probst A.J."/>
            <person name="Thomas B.C."/>
            <person name="Singh A."/>
            <person name="Wilkins M.J."/>
            <person name="Karaoz U."/>
            <person name="Brodie E.L."/>
            <person name="Williams K.H."/>
            <person name="Hubbard S.S."/>
            <person name="Banfield J.F."/>
        </authorList>
    </citation>
    <scope>NUCLEOTIDE SEQUENCE [LARGE SCALE GENOMIC DNA]</scope>
</reference>
<keyword evidence="1" id="KW-0812">Transmembrane</keyword>
<dbReference type="EMBL" id="MFEJ01000002">
    <property type="protein sequence ID" value="OGE80648.1"/>
    <property type="molecule type" value="Genomic_DNA"/>
</dbReference>
<organism evidence="2 3">
    <name type="scientific">Candidatus Doudnabacteria bacterium RIFCSPHIGHO2_01_FULL_45_18</name>
    <dbReference type="NCBI Taxonomy" id="1817823"/>
    <lineage>
        <taxon>Bacteria</taxon>
        <taxon>Candidatus Doudnaibacteriota</taxon>
    </lineage>
</organism>
<protein>
    <recommendedName>
        <fullName evidence="4">DUF1146 domain-containing protein</fullName>
    </recommendedName>
</protein>
<gene>
    <name evidence="2" type="ORF">A2660_00995</name>
</gene>
<feature type="transmembrane region" description="Helical" evidence="1">
    <location>
        <begin position="42"/>
        <end position="62"/>
    </location>
</feature>
<dbReference type="AlphaFoldDB" id="A0A1F5NSN4"/>
<evidence type="ECO:0000313" key="2">
    <source>
        <dbReference type="EMBL" id="OGE80648.1"/>
    </source>
</evidence>
<name>A0A1F5NSN4_9BACT</name>
<evidence type="ECO:0008006" key="4">
    <source>
        <dbReference type="Google" id="ProtNLM"/>
    </source>
</evidence>
<accession>A0A1F5NSN4</accession>
<comment type="caution">
    <text evidence="2">The sequence shown here is derived from an EMBL/GenBank/DDBJ whole genome shotgun (WGS) entry which is preliminary data.</text>
</comment>
<proteinExistence type="predicted"/>
<keyword evidence="1" id="KW-1133">Transmembrane helix</keyword>
<feature type="transmembrane region" description="Helical" evidence="1">
    <location>
        <begin position="6"/>
        <end position="30"/>
    </location>
</feature>
<sequence length="72" mass="8243">MPLLEIIFNVLVIGLLFVYWAVAFIILYHLTRFGVGVQPKRFAAIFMLGSIILFTVTIILFMKIDINLLISQ</sequence>